<reference evidence="1 2" key="1">
    <citation type="submission" date="2024-04" db="EMBL/GenBank/DDBJ databases">
        <title>Genomic Markers of Mycobacteria.</title>
        <authorList>
            <person name="Soliman M.S."/>
            <person name="Elkholy A."/>
            <person name="Soliman N.S."/>
            <person name="Abbas A."/>
            <person name="Khayrat S."/>
            <person name="Shawky S."/>
        </authorList>
    </citation>
    <scope>NUCLEOTIDE SEQUENCE [LARGE SCALE GENOMIC DNA]</scope>
    <source>
        <strain evidence="1 2">Egy-CU-AM5</strain>
    </source>
</reference>
<accession>A0ABV3VNU8</accession>
<comment type="caution">
    <text evidence="1">The sequence shown here is derived from an EMBL/GenBank/DDBJ whole genome shotgun (WGS) entry which is preliminary data.</text>
</comment>
<evidence type="ECO:0000313" key="1">
    <source>
        <dbReference type="EMBL" id="MEX3741920.1"/>
    </source>
</evidence>
<evidence type="ECO:0000313" key="2">
    <source>
        <dbReference type="Proteomes" id="UP001558474"/>
    </source>
</evidence>
<name>A0ABV3VNU8_9MYCO</name>
<gene>
    <name evidence="1" type="ORF">ABFW12_27180</name>
</gene>
<proteinExistence type="predicted"/>
<keyword evidence="2" id="KW-1185">Reference proteome</keyword>
<dbReference type="EMBL" id="JBDLOU010000082">
    <property type="protein sequence ID" value="MEX3741920.1"/>
    <property type="molecule type" value="Genomic_DNA"/>
</dbReference>
<dbReference type="Proteomes" id="UP001558474">
    <property type="component" value="Unassembled WGS sequence"/>
</dbReference>
<sequence length="180" mass="20070">MTVTTAQLNRYARSLPQDVTDELRAVRRALNAENIRRDWCRCGREAECHRRNEGDPIYGGRYHPTDAEVDAHHRELRRIQEWQDRALDRALGFIMVEDDLDGADNGCAGHCATSLDEFSIDQHVKVVLGPGTVKSGVVADITSNHVNVKFGDGASGLYRPYEVMPGLLPVGQLELFTVTP</sequence>
<evidence type="ECO:0008006" key="3">
    <source>
        <dbReference type="Google" id="ProtNLM"/>
    </source>
</evidence>
<protein>
    <recommendedName>
        <fullName evidence="3">KOW domain-containing protein</fullName>
    </recommendedName>
</protein>
<dbReference type="RefSeq" id="WP_207549145.1">
    <property type="nucleotide sequence ID" value="NZ_JBDLOU010000082.1"/>
</dbReference>
<organism evidence="1 2">
    <name type="scientific">Mycolicibacterium porcinum</name>
    <dbReference type="NCBI Taxonomy" id="39693"/>
    <lineage>
        <taxon>Bacteria</taxon>
        <taxon>Bacillati</taxon>
        <taxon>Actinomycetota</taxon>
        <taxon>Actinomycetes</taxon>
        <taxon>Mycobacteriales</taxon>
        <taxon>Mycobacteriaceae</taxon>
        <taxon>Mycolicibacterium</taxon>
    </lineage>
</organism>